<accession>A0A4R6RYN4</accession>
<gene>
    <name evidence="2" type="ORF">EV186_108197</name>
</gene>
<evidence type="ECO:0000256" key="1">
    <source>
        <dbReference type="SAM" id="Phobius"/>
    </source>
</evidence>
<keyword evidence="3" id="KW-1185">Reference proteome</keyword>
<keyword evidence="1" id="KW-1133">Transmembrane helix</keyword>
<feature type="transmembrane region" description="Helical" evidence="1">
    <location>
        <begin position="93"/>
        <end position="114"/>
    </location>
</feature>
<comment type="caution">
    <text evidence="2">The sequence shown here is derived from an EMBL/GenBank/DDBJ whole genome shotgun (WGS) entry which is preliminary data.</text>
</comment>
<organism evidence="2 3">
    <name type="scientific">Labedaea rhizosphaerae</name>
    <dbReference type="NCBI Taxonomy" id="598644"/>
    <lineage>
        <taxon>Bacteria</taxon>
        <taxon>Bacillati</taxon>
        <taxon>Actinomycetota</taxon>
        <taxon>Actinomycetes</taxon>
        <taxon>Pseudonocardiales</taxon>
        <taxon>Pseudonocardiaceae</taxon>
        <taxon>Labedaea</taxon>
    </lineage>
</organism>
<dbReference type="AlphaFoldDB" id="A0A4R6RYN4"/>
<dbReference type="Proteomes" id="UP000295444">
    <property type="component" value="Unassembled WGS sequence"/>
</dbReference>
<name>A0A4R6RYN4_LABRH</name>
<proteinExistence type="predicted"/>
<protein>
    <submittedName>
        <fullName evidence="2">Uncharacterized protein</fullName>
    </submittedName>
</protein>
<keyword evidence="1" id="KW-0472">Membrane</keyword>
<feature type="transmembrane region" description="Helical" evidence="1">
    <location>
        <begin position="126"/>
        <end position="146"/>
    </location>
</feature>
<keyword evidence="1" id="KW-0812">Transmembrane</keyword>
<evidence type="ECO:0000313" key="3">
    <source>
        <dbReference type="Proteomes" id="UP000295444"/>
    </source>
</evidence>
<sequence>MGQVKRSPRALLPVAGAGFGGLGVVLIVVGTFLPWFRSGSTRRDSYQAIGLIRFYRLLDGSPFDPLLTVWVGLTPAITLCVVAYALGLRRTAACVAGVLAVLTGTVATVAVVQVDDGGLLGVAGTGPAVTLTGSALVLLGAIGVLAGPGKHHSTSTANTTGGTP</sequence>
<feature type="transmembrane region" description="Helical" evidence="1">
    <location>
        <begin position="67"/>
        <end position="86"/>
    </location>
</feature>
<feature type="transmembrane region" description="Helical" evidence="1">
    <location>
        <begin position="12"/>
        <end position="36"/>
    </location>
</feature>
<reference evidence="2 3" key="1">
    <citation type="submission" date="2019-03" db="EMBL/GenBank/DDBJ databases">
        <title>Genomic Encyclopedia of Type Strains, Phase IV (KMG-IV): sequencing the most valuable type-strain genomes for metagenomic binning, comparative biology and taxonomic classification.</title>
        <authorList>
            <person name="Goeker M."/>
        </authorList>
    </citation>
    <scope>NUCLEOTIDE SEQUENCE [LARGE SCALE GENOMIC DNA]</scope>
    <source>
        <strain evidence="2 3">DSM 45361</strain>
    </source>
</reference>
<dbReference type="EMBL" id="SNXZ01000008">
    <property type="protein sequence ID" value="TDP91984.1"/>
    <property type="molecule type" value="Genomic_DNA"/>
</dbReference>
<evidence type="ECO:0000313" key="2">
    <source>
        <dbReference type="EMBL" id="TDP91984.1"/>
    </source>
</evidence>